<accession>A0A6G0YLB0</accession>
<dbReference type="EMBL" id="VUJU01003370">
    <property type="protein sequence ID" value="KAF0758143.1"/>
    <property type="molecule type" value="Genomic_DNA"/>
</dbReference>
<name>A0A6G0YLB0_APHCR</name>
<gene>
    <name evidence="2" type="ORF">FWK35_00020756</name>
</gene>
<evidence type="ECO:0000256" key="1">
    <source>
        <dbReference type="SAM" id="Phobius"/>
    </source>
</evidence>
<keyword evidence="1" id="KW-0812">Transmembrane</keyword>
<keyword evidence="1" id="KW-0472">Membrane</keyword>
<feature type="transmembrane region" description="Helical" evidence="1">
    <location>
        <begin position="21"/>
        <end position="37"/>
    </location>
</feature>
<organism evidence="2 3">
    <name type="scientific">Aphis craccivora</name>
    <name type="common">Cowpea aphid</name>
    <dbReference type="NCBI Taxonomy" id="307492"/>
    <lineage>
        <taxon>Eukaryota</taxon>
        <taxon>Metazoa</taxon>
        <taxon>Ecdysozoa</taxon>
        <taxon>Arthropoda</taxon>
        <taxon>Hexapoda</taxon>
        <taxon>Insecta</taxon>
        <taxon>Pterygota</taxon>
        <taxon>Neoptera</taxon>
        <taxon>Paraneoptera</taxon>
        <taxon>Hemiptera</taxon>
        <taxon>Sternorrhyncha</taxon>
        <taxon>Aphidomorpha</taxon>
        <taxon>Aphidoidea</taxon>
        <taxon>Aphididae</taxon>
        <taxon>Aphidini</taxon>
        <taxon>Aphis</taxon>
        <taxon>Aphis</taxon>
    </lineage>
</organism>
<proteinExistence type="predicted"/>
<dbReference type="Proteomes" id="UP000478052">
    <property type="component" value="Unassembled WGS sequence"/>
</dbReference>
<evidence type="ECO:0000313" key="3">
    <source>
        <dbReference type="Proteomes" id="UP000478052"/>
    </source>
</evidence>
<dbReference type="AlphaFoldDB" id="A0A6G0YLB0"/>
<evidence type="ECO:0000313" key="2">
    <source>
        <dbReference type="EMBL" id="KAF0758143.1"/>
    </source>
</evidence>
<sequence>MNVEKKWTFLDSARSDECIDFTMMCVFFVFVSVYSIISRNNAPFSNFRGGFRWKKVKSIIHKNFICTYFVDKPTIGYTLLSIVYHSPQLLVVDARSYNLNRYFLILVNPYFNEISFKFPFFSFINVDVKFPCAQGISLSSTITAVRF</sequence>
<reference evidence="2 3" key="1">
    <citation type="submission" date="2019-08" db="EMBL/GenBank/DDBJ databases">
        <title>Whole genome of Aphis craccivora.</title>
        <authorList>
            <person name="Voronova N.V."/>
            <person name="Shulinski R.S."/>
            <person name="Bandarenka Y.V."/>
            <person name="Zhorov D.G."/>
            <person name="Warner D."/>
        </authorList>
    </citation>
    <scope>NUCLEOTIDE SEQUENCE [LARGE SCALE GENOMIC DNA]</scope>
    <source>
        <strain evidence="2">180601</strain>
        <tissue evidence="2">Whole Body</tissue>
    </source>
</reference>
<keyword evidence="3" id="KW-1185">Reference proteome</keyword>
<keyword evidence="1" id="KW-1133">Transmembrane helix</keyword>
<comment type="caution">
    <text evidence="2">The sequence shown here is derived from an EMBL/GenBank/DDBJ whole genome shotgun (WGS) entry which is preliminary data.</text>
</comment>
<protein>
    <submittedName>
        <fullName evidence="2">Uncharacterized protein</fullName>
    </submittedName>
</protein>